<dbReference type="AlphaFoldDB" id="A0A1I3AEB8"/>
<protein>
    <recommendedName>
        <fullName evidence="6">Mutator family transposase</fullName>
    </recommendedName>
</protein>
<keyword evidence="10" id="KW-1185">Reference proteome</keyword>
<evidence type="ECO:0000256" key="2">
    <source>
        <dbReference type="ARBA" id="ARBA00010961"/>
    </source>
</evidence>
<dbReference type="Pfam" id="PF00872">
    <property type="entry name" value="Transposase_mut"/>
    <property type="match status" value="1"/>
</dbReference>
<comment type="function">
    <text evidence="1 6">Required for the transposition of the insertion element.</text>
</comment>
<dbReference type="Proteomes" id="UP000199052">
    <property type="component" value="Unassembled WGS sequence"/>
</dbReference>
<evidence type="ECO:0000313" key="9">
    <source>
        <dbReference type="Proteomes" id="UP000199052"/>
    </source>
</evidence>
<sequence>MEKLVEQLGHPTPGRWPYAFAPMDALMLKVREGGRGVGVHALVATGVNADRHRETLGIDGTSAEDGAGWLGFLRGLVTRGLSGVPLVTSDAHAGLVAAERAHGSME</sequence>
<evidence type="ECO:0000313" key="8">
    <source>
        <dbReference type="EMBL" id="SFH48457.1"/>
    </source>
</evidence>
<gene>
    <name evidence="7" type="ORF">FHR37_000946</name>
    <name evidence="8" type="ORF">SAMN05421678_1193</name>
</gene>
<dbReference type="PANTHER" id="PTHR33217">
    <property type="entry name" value="TRANSPOSASE FOR INSERTION SEQUENCE ELEMENT IS1081"/>
    <property type="match status" value="1"/>
</dbReference>
<evidence type="ECO:0000256" key="6">
    <source>
        <dbReference type="RuleBase" id="RU365089"/>
    </source>
</evidence>
<keyword evidence="5 6" id="KW-0233">DNA recombination</keyword>
<dbReference type="STRING" id="504797.SAMN05421678_1193"/>
<evidence type="ECO:0000256" key="3">
    <source>
        <dbReference type="ARBA" id="ARBA00022578"/>
    </source>
</evidence>
<dbReference type="PANTHER" id="PTHR33217:SF7">
    <property type="entry name" value="TRANSPOSASE FOR INSERTION SEQUENCE ELEMENT IS1081"/>
    <property type="match status" value="1"/>
</dbReference>
<proteinExistence type="inferred from homology"/>
<dbReference type="EMBL" id="JACBZA010000001">
    <property type="protein sequence ID" value="NYH82095.1"/>
    <property type="molecule type" value="Genomic_DNA"/>
</dbReference>
<keyword evidence="4 6" id="KW-0238">DNA-binding</keyword>
<evidence type="ECO:0000256" key="1">
    <source>
        <dbReference type="ARBA" id="ARBA00002190"/>
    </source>
</evidence>
<dbReference type="EMBL" id="FOOI01000019">
    <property type="protein sequence ID" value="SFH48457.1"/>
    <property type="molecule type" value="Genomic_DNA"/>
</dbReference>
<evidence type="ECO:0000256" key="4">
    <source>
        <dbReference type="ARBA" id="ARBA00023125"/>
    </source>
</evidence>
<evidence type="ECO:0000313" key="10">
    <source>
        <dbReference type="Proteomes" id="UP000533017"/>
    </source>
</evidence>
<comment type="similarity">
    <text evidence="2 6">Belongs to the transposase mutator family.</text>
</comment>
<dbReference type="GO" id="GO:0003677">
    <property type="term" value="F:DNA binding"/>
    <property type="evidence" value="ECO:0007669"/>
    <property type="project" value="UniProtKB-UniRule"/>
</dbReference>
<dbReference type="GO" id="GO:0006313">
    <property type="term" value="P:DNA transposition"/>
    <property type="evidence" value="ECO:0007669"/>
    <property type="project" value="UniProtKB-UniRule"/>
</dbReference>
<keyword evidence="3 6" id="KW-0815">Transposition</keyword>
<dbReference type="Proteomes" id="UP000533017">
    <property type="component" value="Unassembled WGS sequence"/>
</dbReference>
<reference evidence="8 9" key="1">
    <citation type="submission" date="2016-10" db="EMBL/GenBank/DDBJ databases">
        <authorList>
            <person name="de Groot N.N."/>
        </authorList>
    </citation>
    <scope>NUCLEOTIDE SEQUENCE [LARGE SCALE GENOMIC DNA]</scope>
    <source>
        <strain evidence="8 9">CPCC 202808</strain>
    </source>
</reference>
<accession>A0A1I3AEB8</accession>
<dbReference type="InterPro" id="IPR001207">
    <property type="entry name" value="Transposase_mutator"/>
</dbReference>
<evidence type="ECO:0000256" key="5">
    <source>
        <dbReference type="ARBA" id="ARBA00023172"/>
    </source>
</evidence>
<keyword evidence="6" id="KW-0814">Transposable element</keyword>
<dbReference type="GO" id="GO:0004803">
    <property type="term" value="F:transposase activity"/>
    <property type="evidence" value="ECO:0007669"/>
    <property type="project" value="UniProtKB-UniRule"/>
</dbReference>
<organism evidence="8 9">
    <name type="scientific">Actinopolymorpha cephalotaxi</name>
    <dbReference type="NCBI Taxonomy" id="504797"/>
    <lineage>
        <taxon>Bacteria</taxon>
        <taxon>Bacillati</taxon>
        <taxon>Actinomycetota</taxon>
        <taxon>Actinomycetes</taxon>
        <taxon>Propionibacteriales</taxon>
        <taxon>Actinopolymorphaceae</taxon>
        <taxon>Actinopolymorpha</taxon>
    </lineage>
</organism>
<evidence type="ECO:0000313" key="7">
    <source>
        <dbReference type="EMBL" id="NYH82095.1"/>
    </source>
</evidence>
<name>A0A1I3AEB8_9ACTN</name>
<reference evidence="7 10" key="2">
    <citation type="submission" date="2020-07" db="EMBL/GenBank/DDBJ databases">
        <title>Sequencing the genomes of 1000 actinobacteria strains.</title>
        <authorList>
            <person name="Klenk H.-P."/>
        </authorList>
    </citation>
    <scope>NUCLEOTIDE SEQUENCE [LARGE SCALE GENOMIC DNA]</scope>
    <source>
        <strain evidence="7 10">DSM 45117</strain>
    </source>
</reference>